<evidence type="ECO:0000313" key="2">
    <source>
        <dbReference type="EMBL" id="MCU6742936.1"/>
    </source>
</evidence>
<dbReference type="PANTHER" id="PTHR37835">
    <property type="entry name" value="ALPHA-CLOSTRIPAIN"/>
    <property type="match status" value="1"/>
</dbReference>
<sequence length="725" mass="81492">MKVNKGVWKRRISIPGLLALLCLLTGMLSGCGFIEWLLEDEEDFYEEEQETEGEDGTEDSGSTVSLSERGTVISQENGKLVIDRRSREQEIPMGEDGWTIFVYLCGSDLESDGGAASDDIEEALAAYPSQQTRVVYQTGGSSYWYQDISDERLERFVLENGELQKVDERPNANMGDAGTLSEFLIWGVQHYPAERMGVILWDHGSGSINGVCFDEQYEYDSLSIAEMAAAFDWVYDSMTDRFEFIGFDACLMSTLEVANQLVPYARYLYASEEYEPGTGWDYTGMLDYLAENPAADGKALGKQICEDYYVHCREADAQQMATFSVTELSGIDDLVQACNQAFQVVYEQDDLGDAARKILGADNFGGNTRAEGYTNMVDLGMMLDNLSDYGEEIERAREKLEECVVYNVNGRLHKQAGGLSVYYPISVQGSEELQTFAQLCPCNYYYALVDKVAYGAGTGSAQDYDNSSLLQDIADLAELFGISAAGISNPTTNIGEFASVDESELGIADIYFDCNGNYVVEFEDMDELAYACCSVFVNDGEDGIFYVGSTEEIYYDYENNLIRDDFDGLWLTADGVMLPLELAESTDTCSIYACEIMLNGEYDTALRIEYDWEYGEWSVIGIWDGIDPETGAASREVYELEDGDVFEPVYYWTSLDDDTEEWYLGDACTVDGEVELTYDYLPAGYYFYSFELHDIYGNVYYTPYITQEIDEEGNIWFYPDDMEDM</sequence>
<accession>A0ABT2SY58</accession>
<dbReference type="PANTHER" id="PTHR37835:SF1">
    <property type="entry name" value="ALPHA-CLOSTRIPAIN"/>
    <property type="match status" value="1"/>
</dbReference>
<protein>
    <submittedName>
        <fullName evidence="2">Clostripain-related cysteine peptidase</fullName>
    </submittedName>
</protein>
<feature type="compositionally biased region" description="Acidic residues" evidence="1">
    <location>
        <begin position="44"/>
        <end position="58"/>
    </location>
</feature>
<dbReference type="Gene3D" id="3.40.50.11970">
    <property type="match status" value="1"/>
</dbReference>
<gene>
    <name evidence="2" type="ORF">OCV77_00210</name>
</gene>
<dbReference type="Pfam" id="PF03415">
    <property type="entry name" value="Peptidase_C11"/>
    <property type="match status" value="1"/>
</dbReference>
<dbReference type="EMBL" id="JAOQKJ010000001">
    <property type="protein sequence ID" value="MCU6742936.1"/>
    <property type="molecule type" value="Genomic_DNA"/>
</dbReference>
<evidence type="ECO:0000313" key="3">
    <source>
        <dbReference type="Proteomes" id="UP001652432"/>
    </source>
</evidence>
<comment type="caution">
    <text evidence="2">The sequence shown here is derived from an EMBL/GenBank/DDBJ whole genome shotgun (WGS) entry which is preliminary data.</text>
</comment>
<keyword evidence="3" id="KW-1185">Reference proteome</keyword>
<dbReference type="RefSeq" id="WP_262572230.1">
    <property type="nucleotide sequence ID" value="NZ_JAOQKJ010000001.1"/>
</dbReference>
<proteinExistence type="predicted"/>
<reference evidence="2 3" key="1">
    <citation type="journal article" date="2021" name="ISME Commun">
        <title>Automated analysis of genomic sequences facilitates high-throughput and comprehensive description of bacteria.</title>
        <authorList>
            <person name="Hitch T.C.A."/>
        </authorList>
    </citation>
    <scope>NUCLEOTIDE SEQUENCE [LARGE SCALE GENOMIC DNA]</scope>
    <source>
        <strain evidence="2 3">Sanger_18</strain>
    </source>
</reference>
<feature type="region of interest" description="Disordered" evidence="1">
    <location>
        <begin position="44"/>
        <end position="68"/>
    </location>
</feature>
<organism evidence="2 3">
    <name type="scientific">Suilimivivens aceti</name>
    <dbReference type="NCBI Taxonomy" id="2981774"/>
    <lineage>
        <taxon>Bacteria</taxon>
        <taxon>Bacillati</taxon>
        <taxon>Bacillota</taxon>
        <taxon>Clostridia</taxon>
        <taxon>Lachnospirales</taxon>
        <taxon>Lachnospiraceae</taxon>
        <taxon>Suilimivivens</taxon>
    </lineage>
</organism>
<name>A0ABT2SY58_9FIRM</name>
<dbReference type="Proteomes" id="UP001652432">
    <property type="component" value="Unassembled WGS sequence"/>
</dbReference>
<evidence type="ECO:0000256" key="1">
    <source>
        <dbReference type="SAM" id="MobiDB-lite"/>
    </source>
</evidence>
<dbReference type="InterPro" id="IPR005077">
    <property type="entry name" value="Peptidase_C11"/>
</dbReference>
<dbReference type="PROSITE" id="PS51257">
    <property type="entry name" value="PROKAR_LIPOPROTEIN"/>
    <property type="match status" value="1"/>
</dbReference>